<feature type="binding site" evidence="17">
    <location>
        <position position="82"/>
    </location>
    <ligand>
        <name>[4Fe-4S] cluster</name>
        <dbReference type="ChEBI" id="CHEBI:49883"/>
        <note>4Fe-4S-S-AdoMet</note>
    </ligand>
</feature>
<dbReference type="PROSITE" id="PS51918">
    <property type="entry name" value="RADICAL_SAM"/>
    <property type="match status" value="1"/>
</dbReference>
<evidence type="ECO:0000256" key="16">
    <source>
        <dbReference type="PIRSR" id="PIRSR000167-1"/>
    </source>
</evidence>
<comment type="catalytic activity">
    <reaction evidence="14 15">
        <text>coproporphyrinogen III + 2 S-adenosyl-L-methionine = protoporphyrinogen IX + 2 5'-deoxyadenosine + 2 L-methionine + 2 CO2</text>
        <dbReference type="Rhea" id="RHEA:15425"/>
        <dbReference type="ChEBI" id="CHEBI:16526"/>
        <dbReference type="ChEBI" id="CHEBI:17319"/>
        <dbReference type="ChEBI" id="CHEBI:57307"/>
        <dbReference type="ChEBI" id="CHEBI:57309"/>
        <dbReference type="ChEBI" id="CHEBI:57844"/>
        <dbReference type="ChEBI" id="CHEBI:59789"/>
        <dbReference type="EC" id="1.3.98.3"/>
    </reaction>
</comment>
<keyword evidence="20" id="KW-1185">Reference proteome</keyword>
<feature type="binding site" evidence="16">
    <location>
        <position position="162"/>
    </location>
    <ligand>
        <name>S-adenosyl-L-methionine</name>
        <dbReference type="ChEBI" id="CHEBI:59789"/>
        <label>1</label>
    </ligand>
</feature>
<evidence type="ECO:0000256" key="11">
    <source>
        <dbReference type="ARBA" id="ARBA00023014"/>
    </source>
</evidence>
<comment type="subcellular location">
    <subcellularLocation>
        <location evidence="1 15">Cytoplasm</location>
    </subcellularLocation>
</comment>
<dbReference type="GO" id="GO:0046872">
    <property type="term" value="F:metal ion binding"/>
    <property type="evidence" value="ECO:0007669"/>
    <property type="project" value="UniProtKB-KW"/>
</dbReference>
<dbReference type="PIRSF" id="PIRSF000167">
    <property type="entry name" value="HemN"/>
    <property type="match status" value="1"/>
</dbReference>
<dbReference type="KEGG" id="gph:GEMMAAP_19095"/>
<evidence type="ECO:0000256" key="5">
    <source>
        <dbReference type="ARBA" id="ARBA00022485"/>
    </source>
</evidence>
<dbReference type="Pfam" id="PF04055">
    <property type="entry name" value="Radical_SAM"/>
    <property type="match status" value="1"/>
</dbReference>
<evidence type="ECO:0000256" key="1">
    <source>
        <dbReference type="ARBA" id="ARBA00004496"/>
    </source>
</evidence>
<keyword evidence="9 15" id="KW-0560">Oxidoreductase</keyword>
<dbReference type="InterPro" id="IPR058240">
    <property type="entry name" value="rSAM_sf"/>
</dbReference>
<feature type="binding site" evidence="16">
    <location>
        <position position="201"/>
    </location>
    <ligand>
        <name>S-adenosyl-L-methionine</name>
        <dbReference type="ChEBI" id="CHEBI:59789"/>
        <label>2</label>
    </ligand>
</feature>
<feature type="binding site" evidence="17">
    <location>
        <position position="78"/>
    </location>
    <ligand>
        <name>[4Fe-4S] cluster</name>
        <dbReference type="ChEBI" id="CHEBI:49883"/>
        <note>4Fe-4S-S-AdoMet</note>
    </ligand>
</feature>
<comment type="pathway">
    <text evidence="2 15">Porphyrin-containing compound metabolism; protoporphyrin-IX biosynthesis; protoporphyrinogen-IX from coproporphyrinogen-III (AdoMet route): step 1/1.</text>
</comment>
<sequence>MPPFGRRKRKPSVPVDLQVPDVSPALLAKYDIPGPRYTSYPAVPDWRGAFDADAWAGHLGVLGTTDAPLALYVHLPFCASRCLYCGCNATVTTRSEIVDRYLTRLYRELEMLAQAIGSAPRVVEMHWGGGTPNFLTDMQVERLFSRLQQTFGIDARTECSVEADPRLVTRDQLRTFRQLGFSRISYGVQDVDTEVQEAIGRVQPVDMVRNCVEMAREEGFAGLNLDLIYGLPQQTPSSFANSIETALSFNPDRVACFGYAHVPWMKSHQKRIDENALPRAWDRFRLFQQAVQRFTDDGYRWIGIDHFARPEDPLALAADAGRLHRNFMGYTTRSGDHLLGIGTSSISEVDGWFGQNAADLGPWQRDIDANRLPLSRGHVLSDDDRARGAAVSHLMCNAELPFDLFVGDIDDLVDRYEQFAADGLVMFETDRITVTPLGRFFLRNLAFPLDAYRGATDGPRRFSRAV</sequence>
<feature type="domain" description="Radical SAM core" evidence="18">
    <location>
        <begin position="63"/>
        <end position="300"/>
    </location>
</feature>
<feature type="binding site" evidence="17">
    <location>
        <position position="85"/>
    </location>
    <ligand>
        <name>[4Fe-4S] cluster</name>
        <dbReference type="ChEBI" id="CHEBI:49883"/>
        <note>4Fe-4S-S-AdoMet</note>
    </ligand>
</feature>
<evidence type="ECO:0000259" key="18">
    <source>
        <dbReference type="PROSITE" id="PS51918"/>
    </source>
</evidence>
<evidence type="ECO:0000256" key="15">
    <source>
        <dbReference type="PIRNR" id="PIRNR000167"/>
    </source>
</evidence>
<evidence type="ECO:0000313" key="20">
    <source>
        <dbReference type="Proteomes" id="UP000076404"/>
    </source>
</evidence>
<evidence type="ECO:0000256" key="13">
    <source>
        <dbReference type="ARBA" id="ARBA00024295"/>
    </source>
</evidence>
<dbReference type="SUPFAM" id="SSF102114">
    <property type="entry name" value="Radical SAM enzymes"/>
    <property type="match status" value="1"/>
</dbReference>
<dbReference type="GO" id="GO:0005737">
    <property type="term" value="C:cytoplasm"/>
    <property type="evidence" value="ECO:0007669"/>
    <property type="project" value="UniProtKB-SubCell"/>
</dbReference>
<dbReference type="STRING" id="1379270.GEMMAAP_19095"/>
<dbReference type="Proteomes" id="UP000076404">
    <property type="component" value="Chromosome"/>
</dbReference>
<comment type="similarity">
    <text evidence="3 15">Belongs to the anaerobic coproporphyrinogen-III oxidase family.</text>
</comment>
<comment type="cofactor">
    <cofactor evidence="15 17">
        <name>[4Fe-4S] cluster</name>
        <dbReference type="ChEBI" id="CHEBI:49883"/>
    </cofactor>
    <text evidence="15 17">Binds 1 [4Fe-4S] cluster. The cluster is coordinated with 3 cysteines and an exchangeable S-adenosyl-L-methionine.</text>
</comment>
<dbReference type="eggNOG" id="COG0635">
    <property type="taxonomic scope" value="Bacteria"/>
</dbReference>
<dbReference type="PANTHER" id="PTHR13932">
    <property type="entry name" value="COPROPORPHYRINIGEN III OXIDASE"/>
    <property type="match status" value="1"/>
</dbReference>
<dbReference type="SFLD" id="SFLDG01082">
    <property type="entry name" value="B12-binding_domain_containing"/>
    <property type="match status" value="1"/>
</dbReference>
<dbReference type="Gene3D" id="3.80.30.20">
    <property type="entry name" value="tm_1862 like domain"/>
    <property type="match status" value="1"/>
</dbReference>
<dbReference type="AlphaFoldDB" id="A0A143BNZ4"/>
<feature type="binding site" evidence="16">
    <location>
        <position position="129"/>
    </location>
    <ligand>
        <name>S-adenosyl-L-methionine</name>
        <dbReference type="ChEBI" id="CHEBI:59789"/>
        <label>1</label>
    </ligand>
</feature>
<dbReference type="EMBL" id="CP011454">
    <property type="protein sequence ID" value="AMW06315.1"/>
    <property type="molecule type" value="Genomic_DNA"/>
</dbReference>
<dbReference type="InterPro" id="IPR023404">
    <property type="entry name" value="rSAM_horseshoe"/>
</dbReference>
<keyword evidence="7 15" id="KW-0949">S-adenosyl-L-methionine</keyword>
<keyword evidence="6 15" id="KW-0963">Cytoplasm</keyword>
<dbReference type="Gene3D" id="1.10.10.920">
    <property type="match status" value="1"/>
</dbReference>
<evidence type="ECO:0000256" key="3">
    <source>
        <dbReference type="ARBA" id="ARBA00005493"/>
    </source>
</evidence>
<dbReference type="OrthoDB" id="9808022at2"/>
<dbReference type="CDD" id="cd01335">
    <property type="entry name" value="Radical_SAM"/>
    <property type="match status" value="1"/>
</dbReference>
<keyword evidence="12 15" id="KW-0627">Porphyrin biosynthesis</keyword>
<organism evidence="19 20">
    <name type="scientific">Gemmatimonas phototrophica</name>
    <dbReference type="NCBI Taxonomy" id="1379270"/>
    <lineage>
        <taxon>Bacteria</taxon>
        <taxon>Pseudomonadati</taxon>
        <taxon>Gemmatimonadota</taxon>
        <taxon>Gemmatimonadia</taxon>
        <taxon>Gemmatimonadales</taxon>
        <taxon>Gemmatimonadaceae</taxon>
        <taxon>Gemmatimonas</taxon>
    </lineage>
</organism>
<evidence type="ECO:0000256" key="17">
    <source>
        <dbReference type="PIRSR" id="PIRSR000167-2"/>
    </source>
</evidence>
<evidence type="ECO:0000256" key="10">
    <source>
        <dbReference type="ARBA" id="ARBA00023004"/>
    </source>
</evidence>
<dbReference type="GO" id="GO:0004109">
    <property type="term" value="F:coproporphyrinogen oxidase activity"/>
    <property type="evidence" value="ECO:0007669"/>
    <property type="project" value="InterPro"/>
</dbReference>
<dbReference type="SMART" id="SM00729">
    <property type="entry name" value="Elp3"/>
    <property type="match status" value="1"/>
</dbReference>
<evidence type="ECO:0000256" key="12">
    <source>
        <dbReference type="ARBA" id="ARBA00023244"/>
    </source>
</evidence>
<dbReference type="InterPro" id="IPR034505">
    <property type="entry name" value="Coproporphyrinogen-III_oxidase"/>
</dbReference>
<evidence type="ECO:0000256" key="2">
    <source>
        <dbReference type="ARBA" id="ARBA00004785"/>
    </source>
</evidence>
<feature type="binding site" evidence="16">
    <location>
        <position position="189"/>
    </location>
    <ligand>
        <name>S-adenosyl-L-methionine</name>
        <dbReference type="ChEBI" id="CHEBI:59789"/>
        <label>2</label>
    </ligand>
</feature>
<reference evidence="19 20" key="2">
    <citation type="journal article" date="2016" name="Environ. Microbiol. Rep.">
        <title>Metagenomic evidence for the presence of phototrophic Gemmatimonadetes bacteria in diverse environments.</title>
        <authorList>
            <person name="Zeng Y."/>
            <person name="Baumbach J."/>
            <person name="Barbosa E.G."/>
            <person name="Azevedo V."/>
            <person name="Zhang C."/>
            <person name="Koblizek M."/>
        </authorList>
    </citation>
    <scope>NUCLEOTIDE SEQUENCE [LARGE SCALE GENOMIC DNA]</scope>
    <source>
        <strain evidence="19 20">AP64</strain>
    </source>
</reference>
<keyword evidence="8 15" id="KW-0479">Metal-binding</keyword>
<dbReference type="GO" id="GO:0051539">
    <property type="term" value="F:4 iron, 4 sulfur cluster binding"/>
    <property type="evidence" value="ECO:0007669"/>
    <property type="project" value="UniProtKB-KW"/>
</dbReference>
<evidence type="ECO:0000313" key="19">
    <source>
        <dbReference type="EMBL" id="AMW06315.1"/>
    </source>
</evidence>
<name>A0A143BNZ4_9BACT</name>
<feature type="binding site" evidence="16">
    <location>
        <position position="72"/>
    </location>
    <ligand>
        <name>S-adenosyl-L-methionine</name>
        <dbReference type="ChEBI" id="CHEBI:59789"/>
        <label>1</label>
    </ligand>
</feature>
<protein>
    <recommendedName>
        <fullName evidence="15">Coproporphyrinogen-III oxidase</fullName>
        <ecNumber evidence="15">1.3.98.3</ecNumber>
    </recommendedName>
</protein>
<evidence type="ECO:0000256" key="8">
    <source>
        <dbReference type="ARBA" id="ARBA00022723"/>
    </source>
</evidence>
<dbReference type="InterPro" id="IPR006638">
    <property type="entry name" value="Elp3/MiaA/NifB-like_rSAM"/>
</dbReference>
<evidence type="ECO:0000256" key="6">
    <source>
        <dbReference type="ARBA" id="ARBA00022490"/>
    </source>
</evidence>
<keyword evidence="11 15" id="KW-0411">Iron-sulfur</keyword>
<dbReference type="GO" id="GO:0051989">
    <property type="term" value="F:coproporphyrinogen dehydrogenase activity"/>
    <property type="evidence" value="ECO:0007669"/>
    <property type="project" value="UniProtKB-EC"/>
</dbReference>
<feature type="binding site" evidence="16">
    <location>
        <position position="226"/>
    </location>
    <ligand>
        <name>S-adenosyl-L-methionine</name>
        <dbReference type="ChEBI" id="CHEBI:59789"/>
        <label>2</label>
    </ligand>
</feature>
<feature type="binding site" evidence="16">
    <location>
        <begin position="130"/>
        <end position="131"/>
    </location>
    <ligand>
        <name>S-adenosyl-L-methionine</name>
        <dbReference type="ChEBI" id="CHEBI:59789"/>
        <label>2</label>
    </ligand>
</feature>
<dbReference type="NCBIfam" id="TIGR00538">
    <property type="entry name" value="hemN"/>
    <property type="match status" value="1"/>
</dbReference>
<reference evidence="19 20" key="1">
    <citation type="journal article" date="2014" name="Proc. Natl. Acad. Sci. U.S.A.">
        <title>Functional type 2 photosynthetic reaction centers found in the rare bacterial phylum Gemmatimonadetes.</title>
        <authorList>
            <person name="Zeng Y."/>
            <person name="Feng F."/>
            <person name="Medova H."/>
            <person name="Dean J."/>
            <person name="Koblizek M."/>
        </authorList>
    </citation>
    <scope>NUCLEOTIDE SEQUENCE [LARGE SCALE GENOMIC DNA]</scope>
    <source>
        <strain evidence="19 20">AP64</strain>
    </source>
</reference>
<dbReference type="InterPro" id="IPR004558">
    <property type="entry name" value="Coprogen_oxidase_HemN"/>
</dbReference>
<dbReference type="InterPro" id="IPR007197">
    <property type="entry name" value="rSAM"/>
</dbReference>
<comment type="subunit">
    <text evidence="4">Monomer.</text>
</comment>
<evidence type="ECO:0000256" key="9">
    <source>
        <dbReference type="ARBA" id="ARBA00023002"/>
    </source>
</evidence>
<dbReference type="SFLD" id="SFLDG01065">
    <property type="entry name" value="anaerobic_coproporphyrinogen-I"/>
    <property type="match status" value="1"/>
</dbReference>
<feature type="binding site" evidence="16">
    <location>
        <position position="260"/>
    </location>
    <ligand>
        <name>S-adenosyl-L-methionine</name>
        <dbReference type="ChEBI" id="CHEBI:59789"/>
        <label>2</label>
    </ligand>
</feature>
<dbReference type="EC" id="1.3.98.3" evidence="15"/>
<comment type="function">
    <text evidence="13">Involved in the heme biosynthesis. Catalyzes the anaerobic oxidative decarboxylation of propionate groups of rings A and B of coproporphyrinogen III to yield the vinyl groups in protoporphyrinogen IX.</text>
</comment>
<keyword evidence="10 15" id="KW-0408">Iron</keyword>
<gene>
    <name evidence="19" type="ORF">GEMMAAP_19095</name>
</gene>
<evidence type="ECO:0000256" key="7">
    <source>
        <dbReference type="ARBA" id="ARBA00022691"/>
    </source>
</evidence>
<dbReference type="UniPathway" id="UPA00251">
    <property type="reaction ID" value="UER00323"/>
</dbReference>
<dbReference type="GO" id="GO:0006782">
    <property type="term" value="P:protoporphyrinogen IX biosynthetic process"/>
    <property type="evidence" value="ECO:0007669"/>
    <property type="project" value="UniProtKB-UniPathway"/>
</dbReference>
<dbReference type="SFLD" id="SFLDS00029">
    <property type="entry name" value="Radical_SAM"/>
    <property type="match status" value="1"/>
</dbReference>
<feature type="binding site" evidence="16">
    <location>
        <position position="346"/>
    </location>
    <ligand>
        <name>S-adenosyl-L-methionine</name>
        <dbReference type="ChEBI" id="CHEBI:59789"/>
        <label>1</label>
    </ligand>
</feature>
<evidence type="ECO:0000256" key="14">
    <source>
        <dbReference type="ARBA" id="ARBA00048321"/>
    </source>
</evidence>
<proteinExistence type="inferred from homology"/>
<evidence type="ECO:0000256" key="4">
    <source>
        <dbReference type="ARBA" id="ARBA00011245"/>
    </source>
</evidence>
<feature type="binding site" evidence="16">
    <location>
        <begin position="84"/>
        <end position="86"/>
    </location>
    <ligand>
        <name>S-adenosyl-L-methionine</name>
        <dbReference type="ChEBI" id="CHEBI:59789"/>
        <label>2</label>
    </ligand>
</feature>
<keyword evidence="5 15" id="KW-0004">4Fe-4S</keyword>
<dbReference type="PANTHER" id="PTHR13932:SF6">
    <property type="entry name" value="OXYGEN-INDEPENDENT COPROPORPHYRINOGEN III OXIDASE"/>
    <property type="match status" value="1"/>
</dbReference>
<accession>A0A143BNZ4</accession>